<sequence>NAMYLQHALQAYKKGERNGGQAEVMKAYVSGLSDDDIADLAAYYASLKP</sequence>
<proteinExistence type="predicted"/>
<evidence type="ECO:0000313" key="2">
    <source>
        <dbReference type="Proteomes" id="UP000233549"/>
    </source>
</evidence>
<dbReference type="SUPFAM" id="SSF46626">
    <property type="entry name" value="Cytochrome c"/>
    <property type="match status" value="1"/>
</dbReference>
<gene>
    <name evidence="1" type="ORF">CWS33_28180</name>
</gene>
<protein>
    <submittedName>
        <fullName evidence="1">Cytochrome C554</fullName>
    </submittedName>
</protein>
<dbReference type="AlphaFoldDB" id="A0AAP8HUZ4"/>
<dbReference type="InterPro" id="IPR036909">
    <property type="entry name" value="Cyt_c-like_dom_sf"/>
</dbReference>
<dbReference type="Gene3D" id="1.10.760.10">
    <property type="entry name" value="Cytochrome c-like domain"/>
    <property type="match status" value="1"/>
</dbReference>
<name>A0AAP8HUZ4_ECOLX</name>
<dbReference type="GO" id="GO:0020037">
    <property type="term" value="F:heme binding"/>
    <property type="evidence" value="ECO:0007669"/>
    <property type="project" value="InterPro"/>
</dbReference>
<organism evidence="1 2">
    <name type="scientific">Escherichia coli</name>
    <dbReference type="NCBI Taxonomy" id="562"/>
    <lineage>
        <taxon>Bacteria</taxon>
        <taxon>Pseudomonadati</taxon>
        <taxon>Pseudomonadota</taxon>
        <taxon>Gammaproteobacteria</taxon>
        <taxon>Enterobacterales</taxon>
        <taxon>Enterobacteriaceae</taxon>
        <taxon>Escherichia</taxon>
    </lineage>
</organism>
<dbReference type="EMBL" id="PITP01000228">
    <property type="protein sequence ID" value="PKD79288.1"/>
    <property type="molecule type" value="Genomic_DNA"/>
</dbReference>
<comment type="caution">
    <text evidence="1">The sequence shown here is derived from an EMBL/GenBank/DDBJ whole genome shotgun (WGS) entry which is preliminary data.</text>
</comment>
<accession>A0AAP8HUZ4</accession>
<feature type="non-terminal residue" evidence="1">
    <location>
        <position position="1"/>
    </location>
</feature>
<dbReference type="GO" id="GO:0009055">
    <property type="term" value="F:electron transfer activity"/>
    <property type="evidence" value="ECO:0007669"/>
    <property type="project" value="InterPro"/>
</dbReference>
<evidence type="ECO:0000313" key="1">
    <source>
        <dbReference type="EMBL" id="PKD79288.1"/>
    </source>
</evidence>
<dbReference type="RefSeq" id="WP_368731957.1">
    <property type="nucleotide sequence ID" value="NZ_PITP01000228.1"/>
</dbReference>
<dbReference type="Proteomes" id="UP000233549">
    <property type="component" value="Unassembled WGS sequence"/>
</dbReference>
<reference evidence="1 2" key="1">
    <citation type="submission" date="2017-12" db="EMBL/GenBank/DDBJ databases">
        <title>Rapid rising of carbapenem-resistant Enterobacteriaceae(CRE) and emergence of colistin resistance genemcr-1 in CRE in the hospital of Henan, China.</title>
        <authorList>
            <person name="Sun Q."/>
            <person name="Zhang R."/>
            <person name="Li Y."/>
            <person name="Shen Y."/>
            <person name="Zhang Y."/>
            <person name="Yang J."/>
            <person name="Shu L."/>
            <person name="Zhou H."/>
            <person name="Wang Y."/>
            <person name="Wang B."/>
            <person name="Shen Z."/>
        </authorList>
    </citation>
    <scope>NUCLEOTIDE SEQUENCE [LARGE SCALE GENOMIC DNA]</scope>
    <source>
        <strain evidence="1 2">3512</strain>
    </source>
</reference>